<dbReference type="PANTHER" id="PTHR43434:SF3">
    <property type="entry name" value="GMP_IMP NUCLEOTIDASE YRFG"/>
    <property type="match status" value="1"/>
</dbReference>
<dbReference type="EMBL" id="CP010552">
    <property type="protein sequence ID" value="ALE52562.1"/>
    <property type="molecule type" value="Genomic_DNA"/>
</dbReference>
<evidence type="ECO:0000313" key="2">
    <source>
        <dbReference type="Proteomes" id="UP000058020"/>
    </source>
</evidence>
<dbReference type="PANTHER" id="PTHR43434">
    <property type="entry name" value="PHOSPHOGLYCOLATE PHOSPHATASE"/>
    <property type="match status" value="1"/>
</dbReference>
<dbReference type="OrthoDB" id="9773910at2"/>
<dbReference type="Pfam" id="PF13419">
    <property type="entry name" value="HAD_2"/>
    <property type="match status" value="1"/>
</dbReference>
<dbReference type="NCBIfam" id="NF011564">
    <property type="entry name" value="PRK14988.1"/>
    <property type="match status" value="1"/>
</dbReference>
<keyword evidence="1" id="KW-0378">Hydrolase</keyword>
<dbReference type="GO" id="GO:0006281">
    <property type="term" value="P:DNA repair"/>
    <property type="evidence" value="ECO:0007669"/>
    <property type="project" value="TreeGrafter"/>
</dbReference>
<dbReference type="GO" id="GO:0008967">
    <property type="term" value="F:phosphoglycolate phosphatase activity"/>
    <property type="evidence" value="ECO:0007669"/>
    <property type="project" value="TreeGrafter"/>
</dbReference>
<dbReference type="CDD" id="cd01427">
    <property type="entry name" value="HAD_like"/>
    <property type="match status" value="1"/>
</dbReference>
<dbReference type="InterPro" id="IPR050155">
    <property type="entry name" value="HAD-like_hydrolase_sf"/>
</dbReference>
<keyword evidence="2" id="KW-1185">Reference proteome</keyword>
<proteinExistence type="predicted"/>
<dbReference type="SFLD" id="SFLDG01129">
    <property type="entry name" value="C1.5:_HAD__Beta-PGM__Phosphata"/>
    <property type="match status" value="1"/>
</dbReference>
<dbReference type="AlphaFoldDB" id="A0A0M4PKQ3"/>
<dbReference type="KEGG" id="tho:SP60_04640"/>
<gene>
    <name evidence="1" type="ORF">SP60_04640</name>
</gene>
<evidence type="ECO:0000313" key="1">
    <source>
        <dbReference type="EMBL" id="ALE52562.1"/>
    </source>
</evidence>
<dbReference type="InterPro" id="IPR023214">
    <property type="entry name" value="HAD_sf"/>
</dbReference>
<organism evidence="1 2">
    <name type="scientific">Candidatus Thioglobus autotrophicus</name>
    <dbReference type="NCBI Taxonomy" id="1705394"/>
    <lineage>
        <taxon>Bacteria</taxon>
        <taxon>Pseudomonadati</taxon>
        <taxon>Pseudomonadota</taxon>
        <taxon>Gammaproteobacteria</taxon>
        <taxon>Candidatus Pseudothioglobaceae</taxon>
        <taxon>Candidatus Thioglobus</taxon>
    </lineage>
</organism>
<dbReference type="PATRIC" id="fig|1705394.5.peg.928"/>
<dbReference type="Gene3D" id="3.40.50.1000">
    <property type="entry name" value="HAD superfamily/HAD-like"/>
    <property type="match status" value="1"/>
</dbReference>
<dbReference type="SUPFAM" id="SSF56784">
    <property type="entry name" value="HAD-like"/>
    <property type="match status" value="1"/>
</dbReference>
<dbReference type="NCBIfam" id="TIGR01509">
    <property type="entry name" value="HAD-SF-IA-v3"/>
    <property type="match status" value="1"/>
</dbReference>
<dbReference type="RefSeq" id="WP_053951516.1">
    <property type="nucleotide sequence ID" value="NZ_CP010552.1"/>
</dbReference>
<dbReference type="Proteomes" id="UP000058020">
    <property type="component" value="Chromosome"/>
</dbReference>
<reference evidence="1 2" key="1">
    <citation type="journal article" date="2015" name="Genome Announc.">
        <title>Genome Sequence of 'Candidatus Thioglobus autotrophica' Strain EF1, a Chemoautotroph from the SUP05 Clade of Marine Gammaproteobacteria.</title>
        <authorList>
            <person name="Shah V."/>
            <person name="Morris R.M."/>
        </authorList>
    </citation>
    <scope>NUCLEOTIDE SEQUENCE [LARGE SCALE GENOMIC DNA]</scope>
    <source>
        <strain evidence="1 2">EF1</strain>
    </source>
</reference>
<name>A0A0M4PKQ3_9GAMM</name>
<dbReference type="GO" id="GO:0005829">
    <property type="term" value="C:cytosol"/>
    <property type="evidence" value="ECO:0007669"/>
    <property type="project" value="TreeGrafter"/>
</dbReference>
<dbReference type="InterPro" id="IPR036412">
    <property type="entry name" value="HAD-like_sf"/>
</dbReference>
<dbReference type="InterPro" id="IPR006439">
    <property type="entry name" value="HAD-SF_hydro_IA"/>
</dbReference>
<dbReference type="InterPro" id="IPR041492">
    <property type="entry name" value="HAD_2"/>
</dbReference>
<protein>
    <submittedName>
        <fullName evidence="1">HAD family hydrolase</fullName>
    </submittedName>
</protein>
<accession>A0A0M4PKQ3</accession>
<dbReference type="STRING" id="1705394.SP60_04640"/>
<dbReference type="SFLD" id="SFLDS00003">
    <property type="entry name" value="Haloacid_Dehalogenase"/>
    <property type="match status" value="1"/>
</dbReference>
<sequence>MAPAGVENNIDWAAIDTILLDMDGTLLDLNFDLHFWMEYLPLVYANKHSLTHQQSKDKIYPMLEAQQGNLHWYCLDYWQNIFKLDIAKLKEDVSHLIQIHPFVLEFLAQAKIHNKRIYLVTNAHRKTVQLKMQVTNLESYFDDIISSHDYNAPKEDQSFWQQLEQAIGFDKKTSIFFDDSISVLNSAQKFGIGTVVAISKPSSKIKTKPVDGFINIETFEQAIPLKHHA</sequence>